<dbReference type="SUPFAM" id="SSF57997">
    <property type="entry name" value="Tropomyosin"/>
    <property type="match status" value="1"/>
</dbReference>
<sequence length="698" mass="72953">MQTRTVERVETWESRPFSGGAAALASLSDADFSGAVVADDVWLFFVNGRPVGVAGGTVDDVAASAGTAYEAPDLSLPLLFAMQEADGETRAQYYTNDTPLTETDATLEDAGFTGYVELSEDVLSGDYYVAYYGGRSLPVAFVGNAPEVVTGADAFERAADEVGVYEVVSVDLAFPDLPEVEADEAGAAAGAAVDVASDGDAGADTEALTGTADTTDSDADDAPADADTDDPLDATAALGGNPTADGATDDRATERPSVGASARDAGGPSADTPADAVREPESVGKSTAATGRRPTDSEAPRPSADPPAEAAVEEEPTARAMPEEEEDTVESADAEAAEREATRVPALAPEEDDIEPAAADATDSDADGPTDGEASAGASAASHGESEGRVETLRRELATREKRIERLEARLADAEEAVAARERDLEDVRAERDDLRGTVERLEERIATLEADLEAAKPGPGDLSPAEALAGTNLFVRYESKADPTLDDLGEAEQSEIDANLTLEHHTTFDASGATVDGEPYESFLESTAAYRFVSWVVRGLPREVLESGHSRGLADLYESIPEIDRAELDGTVELEGETGEATRHDFDVVLRDRMGDPLVVAALNTSRDPVTGAEMEALTDAASAVGELADSLGGALYVTASFFEPGALEVAGDATASGGLLRRSEKESYVKVSRKRGYHLCLVEDRNGSFHVTVPEL</sequence>
<feature type="compositionally biased region" description="Acidic residues" evidence="1">
    <location>
        <begin position="323"/>
        <end position="335"/>
    </location>
</feature>
<dbReference type="InterPro" id="IPR055949">
    <property type="entry name" value="DUF7527"/>
</dbReference>
<dbReference type="RefSeq" id="WP_188876587.1">
    <property type="nucleotide sequence ID" value="NZ_BMPF01000001.1"/>
</dbReference>
<organism evidence="3 4">
    <name type="scientific">Halarchaeum grantii</name>
    <dbReference type="NCBI Taxonomy" id="1193105"/>
    <lineage>
        <taxon>Archaea</taxon>
        <taxon>Methanobacteriati</taxon>
        <taxon>Methanobacteriota</taxon>
        <taxon>Stenosarchaea group</taxon>
        <taxon>Halobacteria</taxon>
        <taxon>Halobacteriales</taxon>
        <taxon>Halobacteriaceae</taxon>
    </lineage>
</organism>
<reference evidence="3 4" key="1">
    <citation type="journal article" date="2019" name="Int. J. Syst. Evol. Microbiol.">
        <title>The Global Catalogue of Microorganisms (GCM) 10K type strain sequencing project: providing services to taxonomists for standard genome sequencing and annotation.</title>
        <authorList>
            <consortium name="The Broad Institute Genomics Platform"/>
            <consortium name="The Broad Institute Genome Sequencing Center for Infectious Disease"/>
            <person name="Wu L."/>
            <person name="Ma J."/>
        </authorList>
    </citation>
    <scope>NUCLEOTIDE SEQUENCE [LARGE SCALE GENOMIC DNA]</scope>
    <source>
        <strain evidence="3 4">JCM 19585</strain>
    </source>
</reference>
<gene>
    <name evidence="3" type="ORF">GCM10009037_01540</name>
</gene>
<evidence type="ECO:0000256" key="1">
    <source>
        <dbReference type="SAM" id="MobiDB-lite"/>
    </source>
</evidence>
<feature type="compositionally biased region" description="Low complexity" evidence="1">
    <location>
        <begin position="200"/>
        <end position="214"/>
    </location>
</feature>
<comment type="caution">
    <text evidence="3">The sequence shown here is derived from an EMBL/GenBank/DDBJ whole genome shotgun (WGS) entry which is preliminary data.</text>
</comment>
<dbReference type="AlphaFoldDB" id="A0A830ERB6"/>
<evidence type="ECO:0000259" key="2">
    <source>
        <dbReference type="Pfam" id="PF24371"/>
    </source>
</evidence>
<dbReference type="Proteomes" id="UP000628840">
    <property type="component" value="Unassembled WGS sequence"/>
</dbReference>
<name>A0A830ERB6_9EURY</name>
<dbReference type="EMBL" id="BMPF01000001">
    <property type="protein sequence ID" value="GGL21893.1"/>
    <property type="molecule type" value="Genomic_DNA"/>
</dbReference>
<feature type="compositionally biased region" description="Acidic residues" evidence="1">
    <location>
        <begin position="215"/>
        <end position="232"/>
    </location>
</feature>
<dbReference type="Pfam" id="PF24371">
    <property type="entry name" value="DUF7527"/>
    <property type="match status" value="1"/>
</dbReference>
<feature type="compositionally biased region" description="Basic and acidic residues" evidence="1">
    <location>
        <begin position="384"/>
        <end position="394"/>
    </location>
</feature>
<feature type="domain" description="DUF7527" evidence="2">
    <location>
        <begin position="463"/>
        <end position="698"/>
    </location>
</feature>
<accession>A0A830ERB6</accession>
<dbReference type="Gene3D" id="1.10.287.1490">
    <property type="match status" value="1"/>
</dbReference>
<proteinExistence type="predicted"/>
<evidence type="ECO:0000313" key="3">
    <source>
        <dbReference type="EMBL" id="GGL21893.1"/>
    </source>
</evidence>
<dbReference type="OrthoDB" id="157503at2157"/>
<feature type="compositionally biased region" description="Low complexity" evidence="1">
    <location>
        <begin position="371"/>
        <end position="383"/>
    </location>
</feature>
<protein>
    <recommendedName>
        <fullName evidence="2">DUF7527 domain-containing protein</fullName>
    </recommendedName>
</protein>
<evidence type="ECO:0000313" key="4">
    <source>
        <dbReference type="Proteomes" id="UP000628840"/>
    </source>
</evidence>
<feature type="region of interest" description="Disordered" evidence="1">
    <location>
        <begin position="200"/>
        <end position="394"/>
    </location>
</feature>
<keyword evidence="4" id="KW-1185">Reference proteome</keyword>